<dbReference type="STRING" id="478801.Ksed_18730"/>
<keyword evidence="1" id="KW-0472">Membrane</keyword>
<feature type="transmembrane region" description="Helical" evidence="1">
    <location>
        <begin position="239"/>
        <end position="260"/>
    </location>
</feature>
<dbReference type="eggNOG" id="ENOG5032Y0J">
    <property type="taxonomic scope" value="Bacteria"/>
</dbReference>
<feature type="transmembrane region" description="Helical" evidence="1">
    <location>
        <begin position="114"/>
        <end position="135"/>
    </location>
</feature>
<keyword evidence="1" id="KW-0812">Transmembrane</keyword>
<dbReference type="AlphaFoldDB" id="C7NJU3"/>
<dbReference type="NCBIfam" id="TIGR04370">
    <property type="entry name" value="glyco_rpt_poly"/>
    <property type="match status" value="1"/>
</dbReference>
<protein>
    <recommendedName>
        <fullName evidence="4">Oligosaccharide repeat unit polymerase</fullName>
    </recommendedName>
</protein>
<feature type="transmembrane region" description="Helical" evidence="1">
    <location>
        <begin position="48"/>
        <end position="66"/>
    </location>
</feature>
<feature type="transmembrane region" description="Helical" evidence="1">
    <location>
        <begin position="410"/>
        <end position="429"/>
    </location>
</feature>
<dbReference type="EMBL" id="CP001686">
    <property type="protein sequence ID" value="ACV06875.1"/>
    <property type="molecule type" value="Genomic_DNA"/>
</dbReference>
<evidence type="ECO:0000313" key="2">
    <source>
        <dbReference type="EMBL" id="ACV06875.1"/>
    </source>
</evidence>
<dbReference type="Proteomes" id="UP000006666">
    <property type="component" value="Chromosome"/>
</dbReference>
<gene>
    <name evidence="2" type="ordered locus">Ksed_18730</name>
</gene>
<feature type="transmembrane region" description="Helical" evidence="1">
    <location>
        <begin position="156"/>
        <end position="180"/>
    </location>
</feature>
<evidence type="ECO:0008006" key="4">
    <source>
        <dbReference type="Google" id="ProtNLM"/>
    </source>
</evidence>
<proteinExistence type="predicted"/>
<sequence length="493" mass="53152">MSTVAPEITVGDVPRASGKGSAVPGLVLLAWLAIALVAATRALSFPSYWPIAIGSATCCLVTLPALRKDYSPYGPWTAVMAITYVAGGLRPLYVRFGEEGTRSFDVLFLLGRDWAFFAHNGAIYLLGFALFVLGYMWARPERRMENSPLRAFSKPVLGPSTPLVIILCALIGTFGLVSYIQATGGLDLSDFSGKQASGGTEMSQDYESHGIQRSLTQFCVVAFWLHVAYVLRPGHKFPLLSFEVVGGVFLFLLSCIFPIVTSSRSDIVYTIFVTLAIAAMLRRPFRLWALVLVGVVTIASINFITLARGSSSSEVSVSSVLALDAVEESIIYNRNFADLYNASHIIGNTPEVLPAANGRTITGWLAAPIPRAVWPTKPIVNPGPIVGEYIYGNGRSGVPPGVVAEMWWNWQWPGIVVGTVLAGILVGLISRLKNIDYRNTAWVVLFCCGLLRFGAFTLTSGVGGAAFKSLEAFVCILFAVTLCSVWPDSADES</sequence>
<reference evidence="2 3" key="1">
    <citation type="journal article" date="2009" name="Stand. Genomic Sci.">
        <title>Complete genome sequence of Kytococcus sedentarius type strain (541).</title>
        <authorList>
            <person name="Sims D."/>
            <person name="Brettin T."/>
            <person name="Detter J.C."/>
            <person name="Han C."/>
            <person name="Lapidus A."/>
            <person name="Copeland A."/>
            <person name="Glavina Del Rio T."/>
            <person name="Nolan M."/>
            <person name="Chen F."/>
            <person name="Lucas S."/>
            <person name="Tice H."/>
            <person name="Cheng J.F."/>
            <person name="Bruce D."/>
            <person name="Goodwin L."/>
            <person name="Pitluck S."/>
            <person name="Ovchinnikova G."/>
            <person name="Pati A."/>
            <person name="Ivanova N."/>
            <person name="Mavrommatis K."/>
            <person name="Chen A."/>
            <person name="Palaniappan K."/>
            <person name="D'haeseleer P."/>
            <person name="Chain P."/>
            <person name="Bristow J."/>
            <person name="Eisen J.A."/>
            <person name="Markowitz V."/>
            <person name="Hugenholtz P."/>
            <person name="Schneider S."/>
            <person name="Goker M."/>
            <person name="Pukall R."/>
            <person name="Kyrpides N.C."/>
            <person name="Klenk H.P."/>
        </authorList>
    </citation>
    <scope>NUCLEOTIDE SEQUENCE [LARGE SCALE GENOMIC DNA]</scope>
    <source>
        <strain evidence="3">ATCC 14392 / DSM 20547 / JCM 11482 / CCUG 33030 / NBRC 15357 / NCTC 11040 / CCM 314 / 541</strain>
    </source>
</reference>
<accession>C7NJU3</accession>
<organism evidence="2 3">
    <name type="scientific">Kytococcus sedentarius (strain ATCC 14392 / DSM 20547 / JCM 11482 / CCUG 33030 / NBRC 15357 / NCTC 11040 / CCM 314 / 541)</name>
    <name type="common">Micrococcus sedentarius</name>
    <dbReference type="NCBI Taxonomy" id="478801"/>
    <lineage>
        <taxon>Bacteria</taxon>
        <taxon>Bacillati</taxon>
        <taxon>Actinomycetota</taxon>
        <taxon>Actinomycetes</taxon>
        <taxon>Micrococcales</taxon>
        <taxon>Kytococcaceae</taxon>
        <taxon>Kytococcus</taxon>
    </lineage>
</organism>
<dbReference type="HOGENOM" id="CLU_546191_0_0_11"/>
<feature type="transmembrane region" description="Helical" evidence="1">
    <location>
        <begin position="21"/>
        <end position="42"/>
    </location>
</feature>
<dbReference type="KEGG" id="kse:Ksed_18730"/>
<name>C7NJU3_KYTSD</name>
<feature type="transmembrane region" description="Helical" evidence="1">
    <location>
        <begin position="73"/>
        <end position="94"/>
    </location>
</feature>
<keyword evidence="1" id="KW-1133">Transmembrane helix</keyword>
<evidence type="ECO:0000313" key="3">
    <source>
        <dbReference type="Proteomes" id="UP000006666"/>
    </source>
</evidence>
<keyword evidence="3" id="KW-1185">Reference proteome</keyword>
<evidence type="ECO:0000256" key="1">
    <source>
        <dbReference type="SAM" id="Phobius"/>
    </source>
</evidence>
<feature type="transmembrane region" description="Helical" evidence="1">
    <location>
        <begin position="288"/>
        <end position="307"/>
    </location>
</feature>
<feature type="transmembrane region" description="Helical" evidence="1">
    <location>
        <begin position="441"/>
        <end position="459"/>
    </location>
</feature>
<dbReference type="RefSeq" id="WP_015779815.1">
    <property type="nucleotide sequence ID" value="NC_013169.1"/>
</dbReference>